<keyword evidence="1" id="KW-0812">Transmembrane</keyword>
<organism evidence="2 3">
    <name type="scientific">Geomicrobium sediminis</name>
    <dbReference type="NCBI Taxonomy" id="1347788"/>
    <lineage>
        <taxon>Bacteria</taxon>
        <taxon>Bacillati</taxon>
        <taxon>Bacillota</taxon>
        <taxon>Bacilli</taxon>
        <taxon>Bacillales</taxon>
        <taxon>Geomicrobium</taxon>
    </lineage>
</organism>
<comment type="caution">
    <text evidence="2">The sequence shown here is derived from an EMBL/GenBank/DDBJ whole genome shotgun (WGS) entry which is preliminary data.</text>
</comment>
<proteinExistence type="predicted"/>
<accession>A0ABS2P8A4</accession>
<evidence type="ECO:0008006" key="4">
    <source>
        <dbReference type="Google" id="ProtNLM"/>
    </source>
</evidence>
<name>A0ABS2P8A4_9BACL</name>
<evidence type="ECO:0000313" key="2">
    <source>
        <dbReference type="EMBL" id="MBM7631586.1"/>
    </source>
</evidence>
<keyword evidence="1" id="KW-1133">Transmembrane helix</keyword>
<keyword evidence="1" id="KW-0472">Membrane</keyword>
<gene>
    <name evidence="2" type="ORF">JOD17_000678</name>
</gene>
<evidence type="ECO:0000256" key="1">
    <source>
        <dbReference type="SAM" id="Phobius"/>
    </source>
</evidence>
<protein>
    <recommendedName>
        <fullName evidence="4">Signal transduction histidine kinase</fullName>
    </recommendedName>
</protein>
<sequence>MRKLPSKERDDEKRSEDITKLEQLIDRLEDMTTSARLKDIAYHFTDKKEVIKVNIIAGVARGVGLTLGTAVVLALFAYIATLFIDMPVIGEWIASLQTEVDRYMQD</sequence>
<dbReference type="EMBL" id="JAFBEC010000002">
    <property type="protein sequence ID" value="MBM7631586.1"/>
    <property type="molecule type" value="Genomic_DNA"/>
</dbReference>
<evidence type="ECO:0000313" key="3">
    <source>
        <dbReference type="Proteomes" id="UP000741863"/>
    </source>
</evidence>
<dbReference type="InterPro" id="IPR043723">
    <property type="entry name" value="DUF5665"/>
</dbReference>
<dbReference type="Proteomes" id="UP000741863">
    <property type="component" value="Unassembled WGS sequence"/>
</dbReference>
<keyword evidence="3" id="KW-1185">Reference proteome</keyword>
<dbReference type="Pfam" id="PF18910">
    <property type="entry name" value="DUF5665"/>
    <property type="match status" value="1"/>
</dbReference>
<reference evidence="2 3" key="1">
    <citation type="submission" date="2021-01" db="EMBL/GenBank/DDBJ databases">
        <title>Genomic Encyclopedia of Type Strains, Phase IV (KMG-IV): sequencing the most valuable type-strain genomes for metagenomic binning, comparative biology and taxonomic classification.</title>
        <authorList>
            <person name="Goeker M."/>
        </authorList>
    </citation>
    <scope>NUCLEOTIDE SEQUENCE [LARGE SCALE GENOMIC DNA]</scope>
    <source>
        <strain evidence="2 3">DSM 25540</strain>
    </source>
</reference>
<feature type="transmembrane region" description="Helical" evidence="1">
    <location>
        <begin position="62"/>
        <end position="84"/>
    </location>
</feature>
<dbReference type="RefSeq" id="WP_204695701.1">
    <property type="nucleotide sequence ID" value="NZ_JAFBEC010000002.1"/>
</dbReference>